<dbReference type="Pfam" id="PF02144">
    <property type="entry name" value="Rad1"/>
    <property type="match status" value="1"/>
</dbReference>
<evidence type="ECO:0000256" key="1">
    <source>
        <dbReference type="ARBA" id="ARBA00004123"/>
    </source>
</evidence>
<evidence type="ECO:0000256" key="6">
    <source>
        <dbReference type="SAM" id="MobiDB-lite"/>
    </source>
</evidence>
<proteinExistence type="inferred from homology"/>
<dbReference type="PANTHER" id="PTHR10870">
    <property type="entry name" value="CELL CYCLE CHECKPOINT PROTEIN RAD1"/>
    <property type="match status" value="1"/>
</dbReference>
<keyword evidence="3" id="KW-0227">DNA damage</keyword>
<evidence type="ECO:0000313" key="7">
    <source>
        <dbReference type="EMBL" id="KAG5183283.1"/>
    </source>
</evidence>
<dbReference type="InterPro" id="IPR003021">
    <property type="entry name" value="Rad1_Rec1_Rad17"/>
</dbReference>
<keyword evidence="8" id="KW-1185">Reference proteome</keyword>
<feature type="compositionally biased region" description="Basic and acidic residues" evidence="6">
    <location>
        <begin position="13"/>
        <end position="28"/>
    </location>
</feature>
<dbReference type="InterPro" id="IPR046938">
    <property type="entry name" value="DNA_clamp_sf"/>
</dbReference>
<feature type="region of interest" description="Disordered" evidence="6">
    <location>
        <begin position="1"/>
        <end position="28"/>
    </location>
</feature>
<evidence type="ECO:0000256" key="4">
    <source>
        <dbReference type="ARBA" id="ARBA00023204"/>
    </source>
</evidence>
<dbReference type="GO" id="GO:0006281">
    <property type="term" value="P:DNA repair"/>
    <property type="evidence" value="ECO:0007669"/>
    <property type="project" value="UniProtKB-KW"/>
</dbReference>
<evidence type="ECO:0000256" key="2">
    <source>
        <dbReference type="ARBA" id="ARBA00010991"/>
    </source>
</evidence>
<dbReference type="Gene3D" id="3.70.10.10">
    <property type="match status" value="1"/>
</dbReference>
<dbReference type="InterPro" id="IPR003011">
    <property type="entry name" value="Cell_cycle_checkpoint_Rad1"/>
</dbReference>
<dbReference type="GO" id="GO:0000077">
    <property type="term" value="P:DNA damage checkpoint signaling"/>
    <property type="evidence" value="ECO:0007669"/>
    <property type="project" value="InterPro"/>
</dbReference>
<dbReference type="EMBL" id="JAFCMP010000223">
    <property type="protein sequence ID" value="KAG5183283.1"/>
    <property type="molecule type" value="Genomic_DNA"/>
</dbReference>
<organism evidence="7 8">
    <name type="scientific">Tribonema minus</name>
    <dbReference type="NCBI Taxonomy" id="303371"/>
    <lineage>
        <taxon>Eukaryota</taxon>
        <taxon>Sar</taxon>
        <taxon>Stramenopiles</taxon>
        <taxon>Ochrophyta</taxon>
        <taxon>PX clade</taxon>
        <taxon>Xanthophyceae</taxon>
        <taxon>Tribonematales</taxon>
        <taxon>Tribonemataceae</taxon>
        <taxon>Tribonema</taxon>
    </lineage>
</organism>
<evidence type="ECO:0000256" key="3">
    <source>
        <dbReference type="ARBA" id="ARBA00022763"/>
    </source>
</evidence>
<reference evidence="7" key="1">
    <citation type="submission" date="2021-02" db="EMBL/GenBank/DDBJ databases">
        <title>First Annotated Genome of the Yellow-green Alga Tribonema minus.</title>
        <authorList>
            <person name="Mahan K.M."/>
        </authorList>
    </citation>
    <scope>NUCLEOTIDE SEQUENCE</scope>
    <source>
        <strain evidence="7">UTEX B ZZ1240</strain>
    </source>
</reference>
<gene>
    <name evidence="7" type="ORF">JKP88DRAFT_261095</name>
</gene>
<dbReference type="Proteomes" id="UP000664859">
    <property type="component" value="Unassembled WGS sequence"/>
</dbReference>
<feature type="compositionally biased region" description="Acidic residues" evidence="6">
    <location>
        <begin position="1"/>
        <end position="12"/>
    </location>
</feature>
<feature type="region of interest" description="Disordered" evidence="6">
    <location>
        <begin position="311"/>
        <end position="346"/>
    </location>
</feature>
<evidence type="ECO:0000256" key="5">
    <source>
        <dbReference type="ARBA" id="ARBA00023242"/>
    </source>
</evidence>
<dbReference type="AlphaFoldDB" id="A0A835YYW5"/>
<dbReference type="SUPFAM" id="SSF55979">
    <property type="entry name" value="DNA clamp"/>
    <property type="match status" value="1"/>
</dbReference>
<keyword evidence="5" id="KW-0539">Nucleus</keyword>
<accession>A0A835YYW5</accession>
<feature type="compositionally biased region" description="Basic and acidic residues" evidence="6">
    <location>
        <begin position="332"/>
        <end position="346"/>
    </location>
</feature>
<dbReference type="PANTHER" id="PTHR10870:SF0">
    <property type="entry name" value="CELL CYCLE CHECKPOINT PROTEIN RAD1"/>
    <property type="match status" value="1"/>
</dbReference>
<comment type="similarity">
    <text evidence="2">Belongs to the rad1 family.</text>
</comment>
<sequence length="346" mass="37405">MDLADEENDEDRQEQHGAELPEAAEAEREAEEKDLFSCRIDNARAVTTVLSCLSHGSRKAQHAQCEATPEGLTFVITGKAKFTQAQGALSKDLFQAYECEEDGGRFGINLSMLLECLQIFGMNASASAALAYYPGTATFKVTLEENGVFTSCELRTLVEESDAMEFAALAAAFRSSPEECRCIIRSETLKEAFQELADLPGAASIVFEASQHAPHLKLSTSGSYGSSSIQFPRSSEAFVHFSCTPPSLRWSYALSALEGGMRALPFAQETFVRINEEGIMCIQHQVQVAGHNTYVDFLICANTADIDDDTGLSQSVPPAPAAAAANGASRTPQDDRYGSNEDHADD</sequence>
<dbReference type="GO" id="GO:0030896">
    <property type="term" value="C:checkpoint clamp complex"/>
    <property type="evidence" value="ECO:0007669"/>
    <property type="project" value="TreeGrafter"/>
</dbReference>
<evidence type="ECO:0000313" key="8">
    <source>
        <dbReference type="Proteomes" id="UP000664859"/>
    </source>
</evidence>
<dbReference type="PRINTS" id="PR01246">
    <property type="entry name" value="RAD1REPAIR"/>
</dbReference>
<dbReference type="OrthoDB" id="337581at2759"/>
<protein>
    <submittedName>
        <fullName evidence="7">Repair protein Rad1/Rec1/Rad17-domain-containing protein</fullName>
    </submittedName>
</protein>
<comment type="subcellular location">
    <subcellularLocation>
        <location evidence="1">Nucleus</location>
    </subcellularLocation>
</comment>
<keyword evidence="4" id="KW-0234">DNA repair</keyword>
<name>A0A835YYW5_9STRA</name>
<comment type="caution">
    <text evidence="7">The sequence shown here is derived from an EMBL/GenBank/DDBJ whole genome shotgun (WGS) entry which is preliminary data.</text>
</comment>